<name>A0A9X3TTZ8_9BACL</name>
<dbReference type="InterPro" id="IPR036582">
    <property type="entry name" value="Mao_N_sf"/>
</dbReference>
<feature type="compositionally biased region" description="Low complexity" evidence="1">
    <location>
        <begin position="41"/>
        <end position="93"/>
    </location>
</feature>
<feature type="compositionally biased region" description="Low complexity" evidence="1">
    <location>
        <begin position="310"/>
        <end position="329"/>
    </location>
</feature>
<dbReference type="Pfam" id="PF07833">
    <property type="entry name" value="Cu_amine_oxidN1"/>
    <property type="match status" value="1"/>
</dbReference>
<reference evidence="4" key="1">
    <citation type="submission" date="2022-12" db="EMBL/GenBank/DDBJ databases">
        <title>Draft genome sequence of the thermophilic strain Brevibacillus thermoruber HT42, isolated from Los Humeros, Puebla, Mexico, with biotechnological potential.</title>
        <authorList>
            <person name="Lara Sanchez J."/>
            <person name="Solis Palacios R."/>
            <person name="Bustos Baena A.S."/>
            <person name="Ruz Baez A.E."/>
            <person name="Espinosa Luna G."/>
            <person name="Oliart Ros R.M."/>
        </authorList>
    </citation>
    <scope>NUCLEOTIDE SEQUENCE</scope>
    <source>
        <strain evidence="4">HT42</strain>
    </source>
</reference>
<accession>A0A9X3TTZ8</accession>
<dbReference type="RefSeq" id="WP_271140731.1">
    <property type="nucleotide sequence ID" value="NZ_JAPYYP010000030.1"/>
</dbReference>
<feature type="chain" id="PRO_5040836541" evidence="2">
    <location>
        <begin position="24"/>
        <end position="373"/>
    </location>
</feature>
<dbReference type="Gene3D" id="3.30.457.10">
    <property type="entry name" value="Copper amine oxidase-like, N-terminal domain"/>
    <property type="match status" value="1"/>
</dbReference>
<gene>
    <name evidence="4" type="ORF">O3V59_18620</name>
</gene>
<keyword evidence="2" id="KW-0732">Signal</keyword>
<dbReference type="AlphaFoldDB" id="A0A9X3TTZ8"/>
<feature type="region of interest" description="Disordered" evidence="1">
    <location>
        <begin position="296"/>
        <end position="373"/>
    </location>
</feature>
<dbReference type="InterPro" id="IPR012854">
    <property type="entry name" value="Cu_amine_oxidase-like_N"/>
</dbReference>
<feature type="signal peptide" evidence="2">
    <location>
        <begin position="1"/>
        <end position="23"/>
    </location>
</feature>
<dbReference type="EMBL" id="JAPYYP010000030">
    <property type="protein sequence ID" value="MDA5110379.1"/>
    <property type="molecule type" value="Genomic_DNA"/>
</dbReference>
<comment type="caution">
    <text evidence="4">The sequence shown here is derived from an EMBL/GenBank/DDBJ whole genome shotgun (WGS) entry which is preliminary data.</text>
</comment>
<protein>
    <submittedName>
        <fullName evidence="4">Copper amine oxidase N-terminal domain-containing protein</fullName>
    </submittedName>
</protein>
<evidence type="ECO:0000256" key="2">
    <source>
        <dbReference type="SAM" id="SignalP"/>
    </source>
</evidence>
<feature type="domain" description="Copper amine oxidase-like N-terminal" evidence="3">
    <location>
        <begin position="181"/>
        <end position="288"/>
    </location>
</feature>
<feature type="compositionally biased region" description="Acidic residues" evidence="1">
    <location>
        <begin position="351"/>
        <end position="373"/>
    </location>
</feature>
<dbReference type="Proteomes" id="UP001151071">
    <property type="component" value="Unassembled WGS sequence"/>
</dbReference>
<dbReference type="SUPFAM" id="SSF55383">
    <property type="entry name" value="Copper amine oxidase, domain N"/>
    <property type="match status" value="1"/>
</dbReference>
<feature type="region of interest" description="Disordered" evidence="1">
    <location>
        <begin position="33"/>
        <end position="93"/>
    </location>
</feature>
<organism evidence="4 5">
    <name type="scientific">Brevibacillus thermoruber</name>
    <dbReference type="NCBI Taxonomy" id="33942"/>
    <lineage>
        <taxon>Bacteria</taxon>
        <taxon>Bacillati</taxon>
        <taxon>Bacillota</taxon>
        <taxon>Bacilli</taxon>
        <taxon>Bacillales</taxon>
        <taxon>Paenibacillaceae</taxon>
        <taxon>Brevibacillus</taxon>
    </lineage>
</organism>
<evidence type="ECO:0000313" key="5">
    <source>
        <dbReference type="Proteomes" id="UP001151071"/>
    </source>
</evidence>
<sequence>MKKIVTASLTAALMLGAVPAALAQTEGLADRNTAAHGDVQGENAAGGAAGTADEAGSDTSASTDDQSTADTPSQTESDTTTSPATTSDQSPTTLSVQEAVQSAEKLNELRQQLKDAPEVTEQVAATYEELVNALVDIADLPQAIEVQKELLERTYQPGDTEPFQKLGQLYAKANVTDVKTFVNGEELTMDQAPFIVGGRALVTERVIREALDADVRWDEAAGAVTVTRGDRTITLHVNKNEAETNGNKITTDAIPVVKNGSLYLPIRFISEQLEATVDWQKDGQIIIIDDNQVDESQPAGLTAPDATNQTDGGTSGTDNSSGSGTSGSDDGSDDSTDASNPDQSADTGSSDSDDSADSDSSNTDDSDDAADTN</sequence>
<evidence type="ECO:0000256" key="1">
    <source>
        <dbReference type="SAM" id="MobiDB-lite"/>
    </source>
</evidence>
<proteinExistence type="predicted"/>
<evidence type="ECO:0000313" key="4">
    <source>
        <dbReference type="EMBL" id="MDA5110379.1"/>
    </source>
</evidence>
<keyword evidence="5" id="KW-1185">Reference proteome</keyword>
<evidence type="ECO:0000259" key="3">
    <source>
        <dbReference type="Pfam" id="PF07833"/>
    </source>
</evidence>